<reference evidence="2 3" key="1">
    <citation type="submission" date="2018-03" db="EMBL/GenBank/DDBJ databases">
        <title>Genomic Encyclopedia of Type Strains, Phase III (KMG-III): the genomes of soil and plant-associated and newly described type strains.</title>
        <authorList>
            <person name="Whitman W."/>
        </authorList>
    </citation>
    <scope>NUCLEOTIDE SEQUENCE [LARGE SCALE GENOMIC DNA]</scope>
    <source>
        <strain evidence="2 3">CGMCC 4.7067</strain>
    </source>
</reference>
<sequence>MSKGQRNKNRRRDADQRRATKEAMRKARKADLRGRLIGSTVPEYEHVCKSGDERLYETLVARYTQRMEHIESLPEFIKGPMLSCLAPIPVIDKFLIHYGADSRRHPSSYVGEWVDHLAWGVDSAVTAVRLLLCGQVVGAATIARTQFERWTMHRAFNANIQQSPGEKTIDYIARTWSSGDVFKTIHQPVNHSESFPDQDDEIISIEEPESDHQHIHTSDGFEICPPMLYGLLSEMMHGRELIDAIGWDGESLLRSQDWPDEVFIAIAAITDTITLCLRQIRIAGMSIAAEAGDASGVRLMRASLDGFSEPSEGNANSQEDAGDTVYSTKSSQEPTFSKGYLAAPPLIALAPLLPREGLRDDWVHVIEAMANTFTATSKGHRPAGRLFQDDEFVMYAFAWHRSRSVRFARSVMLTESEDLGDNFDIDAFGGSVNLSVALTEAASLLAKWHPRQESAAAASLIGSAVRSSYWLWLEDDSRALGILRCVLEQTSRLRVWRMKPDKAMTLEQRAETTPRDWLEKAGWKRLSALHKALGEYAHTSATSKWSGAHQLLAQLQPGADPDRAILTARGAAIDFVALLAAREITTEIHNISEPVAITLEALFERYGFDMSKDSSKIESHFNHIWEKRGASLGDPDFRMPSAE</sequence>
<feature type="compositionally biased region" description="Polar residues" evidence="1">
    <location>
        <begin position="311"/>
        <end position="329"/>
    </location>
</feature>
<dbReference type="RefSeq" id="WP_146147915.1">
    <property type="nucleotide sequence ID" value="NZ_PVTJ01000001.1"/>
</dbReference>
<dbReference type="OrthoDB" id="4472709at2"/>
<feature type="compositionally biased region" description="Basic and acidic residues" evidence="1">
    <location>
        <begin position="12"/>
        <end position="25"/>
    </location>
</feature>
<comment type="caution">
    <text evidence="2">The sequence shown here is derived from an EMBL/GenBank/DDBJ whole genome shotgun (WGS) entry which is preliminary data.</text>
</comment>
<keyword evidence="3" id="KW-1185">Reference proteome</keyword>
<proteinExistence type="predicted"/>
<dbReference type="AlphaFoldDB" id="A0A2T0UUT4"/>
<dbReference type="EMBL" id="PVTJ01000001">
    <property type="protein sequence ID" value="PRY61685.1"/>
    <property type="molecule type" value="Genomic_DNA"/>
</dbReference>
<evidence type="ECO:0000256" key="1">
    <source>
        <dbReference type="SAM" id="MobiDB-lite"/>
    </source>
</evidence>
<protein>
    <submittedName>
        <fullName evidence="2">Uncharacterized protein</fullName>
    </submittedName>
</protein>
<dbReference type="Proteomes" id="UP000238176">
    <property type="component" value="Unassembled WGS sequence"/>
</dbReference>
<name>A0A2T0UUT4_9ACTN</name>
<evidence type="ECO:0000313" key="3">
    <source>
        <dbReference type="Proteomes" id="UP000238176"/>
    </source>
</evidence>
<feature type="compositionally biased region" description="Basic residues" evidence="1">
    <location>
        <begin position="1"/>
        <end position="11"/>
    </location>
</feature>
<feature type="region of interest" description="Disordered" evidence="1">
    <location>
        <begin position="1"/>
        <end position="25"/>
    </location>
</feature>
<accession>A0A2T0UUT4</accession>
<feature type="region of interest" description="Disordered" evidence="1">
    <location>
        <begin position="308"/>
        <end position="329"/>
    </location>
</feature>
<organism evidence="2 3">
    <name type="scientific">Glycomyces artemisiae</name>
    <dbReference type="NCBI Taxonomy" id="1076443"/>
    <lineage>
        <taxon>Bacteria</taxon>
        <taxon>Bacillati</taxon>
        <taxon>Actinomycetota</taxon>
        <taxon>Actinomycetes</taxon>
        <taxon>Glycomycetales</taxon>
        <taxon>Glycomycetaceae</taxon>
        <taxon>Glycomyces</taxon>
    </lineage>
</organism>
<gene>
    <name evidence="2" type="ORF">B0I28_1017</name>
</gene>
<evidence type="ECO:0000313" key="2">
    <source>
        <dbReference type="EMBL" id="PRY61685.1"/>
    </source>
</evidence>